<gene>
    <name evidence="5" type="ORF">BCR42DRAFT_429359</name>
</gene>
<feature type="repeat" description="WD" evidence="4">
    <location>
        <begin position="120"/>
        <end position="151"/>
    </location>
</feature>
<evidence type="ECO:0000256" key="3">
    <source>
        <dbReference type="ARBA" id="ARBA00022737"/>
    </source>
</evidence>
<dbReference type="GO" id="GO:0120330">
    <property type="term" value="C:rixosome complex"/>
    <property type="evidence" value="ECO:0007669"/>
    <property type="project" value="TreeGrafter"/>
</dbReference>
<dbReference type="PRINTS" id="PR00320">
    <property type="entry name" value="GPROTEINBRPT"/>
</dbReference>
<keyword evidence="3" id="KW-0677">Repeat</keyword>
<comment type="caution">
    <text evidence="5">The sequence shown here is derived from an EMBL/GenBank/DDBJ whole genome shotgun (WGS) entry which is preliminary data.</text>
</comment>
<dbReference type="InterPro" id="IPR045227">
    <property type="entry name" value="WDR18/Ipi3/RID3"/>
</dbReference>
<dbReference type="PROSITE" id="PS50294">
    <property type="entry name" value="WD_REPEATS_REGION"/>
    <property type="match status" value="2"/>
</dbReference>
<keyword evidence="6" id="KW-1185">Reference proteome</keyword>
<reference evidence="5 6" key="1">
    <citation type="submission" date="2016-07" db="EMBL/GenBank/DDBJ databases">
        <title>Pervasive Adenine N6-methylation of Active Genes in Fungi.</title>
        <authorList>
            <consortium name="DOE Joint Genome Institute"/>
            <person name="Mondo S.J."/>
            <person name="Dannebaum R.O."/>
            <person name="Kuo R.C."/>
            <person name="Labutti K."/>
            <person name="Haridas S."/>
            <person name="Kuo A."/>
            <person name="Salamov A."/>
            <person name="Ahrendt S.R."/>
            <person name="Lipzen A."/>
            <person name="Sullivan W."/>
            <person name="Andreopoulos W.B."/>
            <person name="Clum A."/>
            <person name="Lindquist E."/>
            <person name="Daum C."/>
            <person name="Ramamoorthy G.K."/>
            <person name="Gryganskyi A."/>
            <person name="Culley D."/>
            <person name="Magnuson J.K."/>
            <person name="James T.Y."/>
            <person name="O'Malley M.A."/>
            <person name="Stajich J.E."/>
            <person name="Spatafora J.W."/>
            <person name="Visel A."/>
            <person name="Grigoriev I.V."/>
        </authorList>
    </citation>
    <scope>NUCLEOTIDE SEQUENCE [LARGE SCALE GENOMIC DNA]</scope>
    <source>
        <strain evidence="5 6">NRRL 1336</strain>
    </source>
</reference>
<dbReference type="InterPro" id="IPR020472">
    <property type="entry name" value="WD40_PAC1"/>
</dbReference>
<dbReference type="AlphaFoldDB" id="A0A1X2HWZ9"/>
<dbReference type="GO" id="GO:0006364">
    <property type="term" value="P:rRNA processing"/>
    <property type="evidence" value="ECO:0007669"/>
    <property type="project" value="TreeGrafter"/>
</dbReference>
<dbReference type="PANTHER" id="PTHR18763:SF0">
    <property type="entry name" value="WD REPEAT-CONTAINING PROTEIN 18"/>
    <property type="match status" value="1"/>
</dbReference>
<dbReference type="SMART" id="SM00320">
    <property type="entry name" value="WD40"/>
    <property type="match status" value="6"/>
</dbReference>
<name>A0A1X2HWZ9_9FUNG</name>
<feature type="repeat" description="WD" evidence="4">
    <location>
        <begin position="7"/>
        <end position="29"/>
    </location>
</feature>
<dbReference type="InterPro" id="IPR019775">
    <property type="entry name" value="WD40_repeat_CS"/>
</dbReference>
<dbReference type="Gene3D" id="2.130.10.10">
    <property type="entry name" value="YVTN repeat-like/Quinoprotein amine dehydrogenase"/>
    <property type="match status" value="3"/>
</dbReference>
<dbReference type="STRING" id="90262.A0A1X2HWZ9"/>
<dbReference type="GO" id="GO:0005656">
    <property type="term" value="C:nuclear pre-replicative complex"/>
    <property type="evidence" value="ECO:0007669"/>
    <property type="project" value="TreeGrafter"/>
</dbReference>
<dbReference type="PROSITE" id="PS00678">
    <property type="entry name" value="WD_REPEATS_1"/>
    <property type="match status" value="1"/>
</dbReference>
<dbReference type="PANTHER" id="PTHR18763">
    <property type="entry name" value="WD-REPEAT PROTEIN 18"/>
    <property type="match status" value="1"/>
</dbReference>
<evidence type="ECO:0000256" key="2">
    <source>
        <dbReference type="ARBA" id="ARBA00022574"/>
    </source>
</evidence>
<dbReference type="Pfam" id="PF00400">
    <property type="entry name" value="WD40"/>
    <property type="match status" value="3"/>
</dbReference>
<sequence>MFTEIAVTASNTDSTIYVWDIRSGSTLFSFKQSISNKGGLCLVPRPGAPLQVGSFITAQVDRATLHVYDWRRDHIAHKMLTPEKIITIAASNQGQYVAGATTTGRVYIWHTATGHLKRVFDAHYRQIHRLVFSNDDSALITVGDDATVNVWLIAQLLCSETDADARPSTLYSWSDHTLPVTDVCIGLGNLSTARVYTSSLDFTVKLWDLATGELLTTFLFPKAVSCIAINPSETILFAACGNDIYSVDLYKRRQQQTYNAAQSLGGLGKVEAVGVHSSSGASSSSLGSMFSGHTGLIHSLSLSFDGTILISGSEDGNCIVWDVASRQSLRKFESHKGPVSHVSCILRPNELLTGATQHKSTPMPWKSFKRSIVSVDEERKQGVTQQLSNTQHDLTQQLQLIDSGSSVPCEMMPVKQVKDELISIEVIVFHRAEDH</sequence>
<dbReference type="PROSITE" id="PS50082">
    <property type="entry name" value="WD_REPEATS_2"/>
    <property type="match status" value="4"/>
</dbReference>
<evidence type="ECO:0000256" key="1">
    <source>
        <dbReference type="ARBA" id="ARBA00010143"/>
    </source>
</evidence>
<accession>A0A1X2HWZ9</accession>
<organism evidence="5 6">
    <name type="scientific">Absidia repens</name>
    <dbReference type="NCBI Taxonomy" id="90262"/>
    <lineage>
        <taxon>Eukaryota</taxon>
        <taxon>Fungi</taxon>
        <taxon>Fungi incertae sedis</taxon>
        <taxon>Mucoromycota</taxon>
        <taxon>Mucoromycotina</taxon>
        <taxon>Mucoromycetes</taxon>
        <taxon>Mucorales</taxon>
        <taxon>Cunninghamellaceae</taxon>
        <taxon>Absidia</taxon>
    </lineage>
</organism>
<dbReference type="OrthoDB" id="756370at2759"/>
<evidence type="ECO:0000313" key="5">
    <source>
        <dbReference type="EMBL" id="ORZ04262.1"/>
    </source>
</evidence>
<dbReference type="EMBL" id="MCGE01000052">
    <property type="protein sequence ID" value="ORZ04262.1"/>
    <property type="molecule type" value="Genomic_DNA"/>
</dbReference>
<protein>
    <submittedName>
        <fullName evidence="5">WD40-repeat-containing domain protein</fullName>
    </submittedName>
</protein>
<dbReference type="InterPro" id="IPR036322">
    <property type="entry name" value="WD40_repeat_dom_sf"/>
</dbReference>
<evidence type="ECO:0000313" key="6">
    <source>
        <dbReference type="Proteomes" id="UP000193560"/>
    </source>
</evidence>
<dbReference type="InterPro" id="IPR001680">
    <property type="entry name" value="WD40_rpt"/>
</dbReference>
<comment type="similarity">
    <text evidence="1">Belongs to the WD repeat IPI3/WDR18 family.</text>
</comment>
<dbReference type="SUPFAM" id="SSF50978">
    <property type="entry name" value="WD40 repeat-like"/>
    <property type="match status" value="1"/>
</dbReference>
<dbReference type="InterPro" id="IPR015943">
    <property type="entry name" value="WD40/YVTN_repeat-like_dom_sf"/>
</dbReference>
<dbReference type="Proteomes" id="UP000193560">
    <property type="component" value="Unassembled WGS sequence"/>
</dbReference>
<feature type="repeat" description="WD" evidence="4">
    <location>
        <begin position="195"/>
        <end position="217"/>
    </location>
</feature>
<keyword evidence="2 4" id="KW-0853">WD repeat</keyword>
<dbReference type="GO" id="GO:0006261">
    <property type="term" value="P:DNA-templated DNA replication"/>
    <property type="evidence" value="ECO:0007669"/>
    <property type="project" value="TreeGrafter"/>
</dbReference>
<feature type="repeat" description="WD" evidence="4">
    <location>
        <begin position="290"/>
        <end position="331"/>
    </location>
</feature>
<evidence type="ECO:0000256" key="4">
    <source>
        <dbReference type="PROSITE-ProRule" id="PRU00221"/>
    </source>
</evidence>
<proteinExistence type="inferred from homology"/>